<comment type="similarity">
    <text evidence="2">Belongs to the NCBP1 family.</text>
</comment>
<dbReference type="Gene3D" id="1.25.40.180">
    <property type="match status" value="3"/>
</dbReference>
<dbReference type="InterPro" id="IPR027159">
    <property type="entry name" value="CBP80"/>
</dbReference>
<evidence type="ECO:0000256" key="5">
    <source>
        <dbReference type="ARBA" id="ARBA00023187"/>
    </source>
</evidence>
<name>A0ABN7S2H7_OIKDI</name>
<dbReference type="PANTHER" id="PTHR12412">
    <property type="entry name" value="CAP BINDING PROTEIN"/>
    <property type="match status" value="1"/>
</dbReference>
<evidence type="ECO:0000256" key="3">
    <source>
        <dbReference type="ARBA" id="ARBA00022664"/>
    </source>
</evidence>
<accession>A0ABN7S2H7</accession>
<keyword evidence="3" id="KW-0507">mRNA processing</keyword>
<proteinExistence type="inferred from homology"/>
<dbReference type="PANTHER" id="PTHR12412:SF2">
    <property type="entry name" value="NUCLEAR CAP-BINDING PROTEIN SUBUNIT 1"/>
    <property type="match status" value="1"/>
</dbReference>
<keyword evidence="4" id="KW-0506">mRNA capping</keyword>
<dbReference type="InterPro" id="IPR016024">
    <property type="entry name" value="ARM-type_fold"/>
</dbReference>
<feature type="region of interest" description="Disordered" evidence="7">
    <location>
        <begin position="1"/>
        <end position="28"/>
    </location>
</feature>
<reference evidence="9 10" key="1">
    <citation type="submission" date="2021-04" db="EMBL/GenBank/DDBJ databases">
        <authorList>
            <person name="Bliznina A."/>
        </authorList>
    </citation>
    <scope>NUCLEOTIDE SEQUENCE [LARGE SCALE GENOMIC DNA]</scope>
</reference>
<feature type="compositionally biased region" description="Basic and acidic residues" evidence="7">
    <location>
        <begin position="16"/>
        <end position="28"/>
    </location>
</feature>
<evidence type="ECO:0000256" key="2">
    <source>
        <dbReference type="ARBA" id="ARBA00007413"/>
    </source>
</evidence>
<evidence type="ECO:0000256" key="6">
    <source>
        <dbReference type="ARBA" id="ARBA00023242"/>
    </source>
</evidence>
<organism evidence="9 10">
    <name type="scientific">Oikopleura dioica</name>
    <name type="common">Tunicate</name>
    <dbReference type="NCBI Taxonomy" id="34765"/>
    <lineage>
        <taxon>Eukaryota</taxon>
        <taxon>Metazoa</taxon>
        <taxon>Chordata</taxon>
        <taxon>Tunicata</taxon>
        <taxon>Appendicularia</taxon>
        <taxon>Copelata</taxon>
        <taxon>Oikopleuridae</taxon>
        <taxon>Oikopleura</taxon>
    </lineage>
</organism>
<protein>
    <submittedName>
        <fullName evidence="9">Oidioi.mRNA.OKI2018_I69.PAR.g11876.t1.cds</fullName>
    </submittedName>
</protein>
<evidence type="ECO:0000259" key="8">
    <source>
        <dbReference type="SMART" id="SM00543"/>
    </source>
</evidence>
<sequence>MGRRRHSDSDSSSSSDDDRGRSLPQESHGEIETRLESLICRIGEKSTSSLESNLEGLAKVLKSDLANFKDFIIETLACAAVQMPEKVTIYSTLVGWLNSKSDSFGSEFMKYIMADLRDNVIACRWETVRFMFRFITDLSNCGVITASTVITFFDSFLDCLDEENASQRRKDALVYICLSSLPWCGRKLYNDESAEVDRLMNTMGDYVAQRNRDHFSLLSVWRTEKQQRMEDNVDSLWSQIKNLAKNNWDDEGFILRPYIGFEGILAEAVRQNLPRFVLPPHEPQFIYPKPFMMFRLFKMDEVGEEDGAPLPANDSIGRFIVEENLTTLFFTYYRERKECATRLLSYSNKSKVPIYHMIVEVIFSYIFRVPTPIVPDICFATIFIELCKLQPQFMPQVLALATELIFEKLDDLTRPTADRFTNWFAHHLSNFQFRWSWDEWADCLQQDLESSRPAFIREVLEKCRRLCYHQRINETVPQDFEPLLPSEPIIRFKYKHDDDDGMSENPAVACSRKLEYAIRSKATAEEIFDILKDVPKPTEPDNEENPDYNPNALDVFLQTLMFIASKTFSHSFAALSKYHIMLKRLAKNEGAKVKLLQILYDMWKDHPQMIVVLIDKCIRAQIVDPASVAQWIFSVEMSSNFQRYFVWEILHGTISKMKSHVDRVTDEYESIKSRLHQASIKLEEGTEAAETQDMMDSYAAFAPSESEVETFREKLENAKVEQKNLFLVIFQRFIGVISEHVAKHGLPIEEDEMMDTQETLVQAKNRHWLQCTCERLQEVFLRNETAVLSYDKQLSELLFTQGTVEPALNVFKEFRVLHA</sequence>
<comment type="subcellular location">
    <subcellularLocation>
        <location evidence="1">Nucleus</location>
    </subcellularLocation>
</comment>
<dbReference type="Pfam" id="PF09088">
    <property type="entry name" value="MIF4G_like"/>
    <property type="match status" value="1"/>
</dbReference>
<dbReference type="SMART" id="SM00543">
    <property type="entry name" value="MIF4G"/>
    <property type="match status" value="1"/>
</dbReference>
<feature type="domain" description="MIF4G" evidence="8">
    <location>
        <begin position="32"/>
        <end position="244"/>
    </location>
</feature>
<dbReference type="EMBL" id="OU015568">
    <property type="protein sequence ID" value="CAG5088529.1"/>
    <property type="molecule type" value="Genomic_DNA"/>
</dbReference>
<dbReference type="InterPro" id="IPR003890">
    <property type="entry name" value="MIF4G-like_typ-3"/>
</dbReference>
<evidence type="ECO:0000256" key="4">
    <source>
        <dbReference type="ARBA" id="ARBA00023042"/>
    </source>
</evidence>
<dbReference type="Pfam" id="PF09090">
    <property type="entry name" value="MIF4G_like_2"/>
    <property type="match status" value="1"/>
</dbReference>
<dbReference type="InterPro" id="IPR015172">
    <property type="entry name" value="MIF4G-like_typ-1"/>
</dbReference>
<keyword evidence="10" id="KW-1185">Reference proteome</keyword>
<dbReference type="InterPro" id="IPR015174">
    <property type="entry name" value="MIF4G-like_typ-2"/>
</dbReference>
<evidence type="ECO:0000313" key="10">
    <source>
        <dbReference type="Proteomes" id="UP001158576"/>
    </source>
</evidence>
<dbReference type="SUPFAM" id="SSF48371">
    <property type="entry name" value="ARM repeat"/>
    <property type="match status" value="3"/>
</dbReference>
<evidence type="ECO:0000256" key="1">
    <source>
        <dbReference type="ARBA" id="ARBA00004123"/>
    </source>
</evidence>
<keyword evidence="6" id="KW-0539">Nucleus</keyword>
<gene>
    <name evidence="9" type="ORF">OKIOD_LOCUS3434</name>
</gene>
<dbReference type="Proteomes" id="UP001158576">
    <property type="component" value="Chromosome PAR"/>
</dbReference>
<evidence type="ECO:0000256" key="7">
    <source>
        <dbReference type="SAM" id="MobiDB-lite"/>
    </source>
</evidence>
<keyword evidence="5" id="KW-0508">mRNA splicing</keyword>
<evidence type="ECO:0000313" key="9">
    <source>
        <dbReference type="EMBL" id="CAG5088529.1"/>
    </source>
</evidence>
<dbReference type="Pfam" id="PF02854">
    <property type="entry name" value="MIF4G"/>
    <property type="match status" value="1"/>
</dbReference>